<evidence type="ECO:0000259" key="4">
    <source>
        <dbReference type="Pfam" id="PF07626"/>
    </source>
</evidence>
<dbReference type="GO" id="GO:0020037">
    <property type="term" value="F:heme binding"/>
    <property type="evidence" value="ECO:0007669"/>
    <property type="project" value="InterPro"/>
</dbReference>
<feature type="domain" description="DUF1587" evidence="4">
    <location>
        <begin position="131"/>
        <end position="193"/>
    </location>
</feature>
<evidence type="ECO:0000313" key="9">
    <source>
        <dbReference type="Proteomes" id="UP000593892"/>
    </source>
</evidence>
<name>A0A7S7SQ22_PALFE</name>
<dbReference type="InterPro" id="IPR036909">
    <property type="entry name" value="Cyt_c-like_dom_sf"/>
</dbReference>
<keyword evidence="2" id="KW-0732">Signal</keyword>
<sequence length="801" mass="88388">MNRIAGGAVAAFTVLAAGARLAWPAAEPPEQEKAFQEQVRPYLKQYCAGCHNARVKTAGIAVDGFTDAASIAAHNGEWEKILRKLRTGEMPPTGLPRAPQEKTNSLVTWLGSELDRAAERNPDPGRVTVHRLNRAEYNNAVRDLLALDFRPADDFPADDSGYGFDNIADVLSLPPVLMEKYLRAAGKVSREALGRVKYDPVLDRLNAPRDVPQTGLISDAAPVSSRGGMEVERRFPVDAEYLFRLRVRGSPDPQAPDVLDIRLDGKLLQRVDINFPASDEDEDRRRFEFRLPLTAGRHTFLATFLRDDSKNETATLDFNANGTARRNQVGVDWVEIGGPFDPKPNPETPSRRAILTCTPGPGRTEDACAARILPRLARRAWRRPVTPEESTKLMNFYRMGRQDSGEYEGGIELGLKAILVSPNFLFRVEQDPAAAKPGSTYPLSSLELASRLSFFLWSSLPDETLLSLGERGELNKPEVFEAQIRRMLKDPKAHALTENFAGQWLHLRNLAAMKPDPEKFPGFNQGLRQDMTRETELFFEALLASDASVVDFLDAPFTFLNERLAKFYGIPNVEGRKFRRVELPDGSRGGVLTMASVLTVTSYPTRTSPVIRGKWVLENLLGAPPPPPPPDVPPLQEAGLGTTVSMRQQLEQHRANPSCAACHAKMDPIGFALENYDAIGHFRTKDGGFPIDSSGKLPSGSSFNNAAELKKILRDNPQEFVLCFTEKLMTYALGRGVERTDKPLIRAIARDAAQGNYQISSIVLGIANSAPFRMRRATQITSEGPPPPAKPASKEKPNAAE</sequence>
<feature type="domain" description="DUF1588" evidence="5">
    <location>
        <begin position="588"/>
        <end position="686"/>
    </location>
</feature>
<dbReference type="Proteomes" id="UP000593892">
    <property type="component" value="Chromosome"/>
</dbReference>
<evidence type="ECO:0000259" key="3">
    <source>
        <dbReference type="Pfam" id="PF07624"/>
    </source>
</evidence>
<dbReference type="InterPro" id="IPR013042">
    <property type="entry name" value="DUF1592"/>
</dbReference>
<evidence type="ECO:0000259" key="6">
    <source>
        <dbReference type="Pfam" id="PF07631"/>
    </source>
</evidence>
<feature type="chain" id="PRO_5032455939" evidence="2">
    <location>
        <begin position="23"/>
        <end position="801"/>
    </location>
</feature>
<gene>
    <name evidence="8" type="ORF">IRI77_18035</name>
</gene>
<proteinExistence type="predicted"/>
<dbReference type="GO" id="GO:0009055">
    <property type="term" value="F:electron transfer activity"/>
    <property type="evidence" value="ECO:0007669"/>
    <property type="project" value="InterPro"/>
</dbReference>
<dbReference type="Pfam" id="PF07627">
    <property type="entry name" value="PSCyt3"/>
    <property type="match status" value="1"/>
</dbReference>
<feature type="signal peptide" evidence="2">
    <location>
        <begin position="1"/>
        <end position="22"/>
    </location>
</feature>
<dbReference type="Pfam" id="PF07626">
    <property type="entry name" value="PSD3"/>
    <property type="match status" value="1"/>
</dbReference>
<keyword evidence="9" id="KW-1185">Reference proteome</keyword>
<dbReference type="EMBL" id="CP063849">
    <property type="protein sequence ID" value="QOY91765.1"/>
    <property type="molecule type" value="Genomic_DNA"/>
</dbReference>
<feature type="domain" description="DUF1595" evidence="7">
    <location>
        <begin position="368"/>
        <end position="429"/>
    </location>
</feature>
<dbReference type="RefSeq" id="WP_194453419.1">
    <property type="nucleotide sequence ID" value="NZ_CP063849.1"/>
</dbReference>
<feature type="domain" description="DUF1592" evidence="6">
    <location>
        <begin position="443"/>
        <end position="570"/>
    </location>
</feature>
<accession>A0A7S7SQ22</accession>
<dbReference type="InterPro" id="IPR013043">
    <property type="entry name" value="DUF1595"/>
</dbReference>
<dbReference type="InterPro" id="IPR013039">
    <property type="entry name" value="DUF1588"/>
</dbReference>
<dbReference type="AlphaFoldDB" id="A0A7S7SQ22"/>
<dbReference type="InterPro" id="IPR011478">
    <property type="entry name" value="DUF1585"/>
</dbReference>
<evidence type="ECO:0000256" key="2">
    <source>
        <dbReference type="SAM" id="SignalP"/>
    </source>
</evidence>
<reference evidence="8 9" key="1">
    <citation type="submission" date="2020-10" db="EMBL/GenBank/DDBJ databases">
        <title>Complete genome sequence of Paludibaculum fermentans P105T, a facultatively anaerobic acidobacterium capable of dissimilatory Fe(III) reduction.</title>
        <authorList>
            <person name="Dedysh S.N."/>
            <person name="Beletsky A.V."/>
            <person name="Kulichevskaya I.S."/>
            <person name="Mardanov A.V."/>
            <person name="Ravin N.V."/>
        </authorList>
    </citation>
    <scope>NUCLEOTIDE SEQUENCE [LARGE SCALE GENOMIC DNA]</scope>
    <source>
        <strain evidence="8 9">P105</strain>
    </source>
</reference>
<dbReference type="Pfam" id="PF07637">
    <property type="entry name" value="PSD5"/>
    <property type="match status" value="1"/>
</dbReference>
<organism evidence="8 9">
    <name type="scientific">Paludibaculum fermentans</name>
    <dbReference type="NCBI Taxonomy" id="1473598"/>
    <lineage>
        <taxon>Bacteria</taxon>
        <taxon>Pseudomonadati</taxon>
        <taxon>Acidobacteriota</taxon>
        <taxon>Terriglobia</taxon>
        <taxon>Bryobacterales</taxon>
        <taxon>Bryobacteraceae</taxon>
        <taxon>Paludibaculum</taxon>
    </lineage>
</organism>
<dbReference type="Pfam" id="PF07624">
    <property type="entry name" value="PSD2"/>
    <property type="match status" value="1"/>
</dbReference>
<feature type="domain" description="DUF1585" evidence="3">
    <location>
        <begin position="699"/>
        <end position="772"/>
    </location>
</feature>
<feature type="compositionally biased region" description="Basic and acidic residues" evidence="1">
    <location>
        <begin position="792"/>
        <end position="801"/>
    </location>
</feature>
<dbReference type="SUPFAM" id="SSF46626">
    <property type="entry name" value="Cytochrome c"/>
    <property type="match status" value="1"/>
</dbReference>
<evidence type="ECO:0000313" key="8">
    <source>
        <dbReference type="EMBL" id="QOY91765.1"/>
    </source>
</evidence>
<evidence type="ECO:0000259" key="7">
    <source>
        <dbReference type="Pfam" id="PF07637"/>
    </source>
</evidence>
<evidence type="ECO:0000259" key="5">
    <source>
        <dbReference type="Pfam" id="PF07627"/>
    </source>
</evidence>
<dbReference type="InterPro" id="IPR013036">
    <property type="entry name" value="DUF1587"/>
</dbReference>
<dbReference type="Pfam" id="PF07631">
    <property type="entry name" value="PSD4"/>
    <property type="match status" value="1"/>
</dbReference>
<evidence type="ECO:0000256" key="1">
    <source>
        <dbReference type="SAM" id="MobiDB-lite"/>
    </source>
</evidence>
<dbReference type="KEGG" id="pfer:IRI77_18035"/>
<protein>
    <submittedName>
        <fullName evidence="8">DUF1592 domain-containing protein</fullName>
    </submittedName>
</protein>
<feature type="region of interest" description="Disordered" evidence="1">
    <location>
        <begin position="775"/>
        <end position="801"/>
    </location>
</feature>